<feature type="region of interest" description="Disordered" evidence="6">
    <location>
        <begin position="154"/>
        <end position="190"/>
    </location>
</feature>
<protein>
    <recommendedName>
        <fullName evidence="7">Arf-GAP domain-containing protein</fullName>
    </recommendedName>
</protein>
<dbReference type="InParanoid" id="A0A163J584"/>
<dbReference type="OrthoDB" id="6036at2759"/>
<keyword evidence="2" id="KW-0677">Repeat</keyword>
<dbReference type="AlphaFoldDB" id="A0A163J584"/>
<dbReference type="OMA" id="EWIESDY"/>
<accession>A0A163J584</accession>
<dbReference type="STRING" id="4829.A0A163J584"/>
<dbReference type="PANTHER" id="PTHR46134">
    <property type="entry name" value="DRONGO, ISOFORM F"/>
    <property type="match status" value="1"/>
</dbReference>
<dbReference type="Gene3D" id="1.10.220.150">
    <property type="entry name" value="Arf GTPase activating protein"/>
    <property type="match status" value="1"/>
</dbReference>
<evidence type="ECO:0000256" key="4">
    <source>
        <dbReference type="ARBA" id="ARBA00022833"/>
    </source>
</evidence>
<dbReference type="InterPro" id="IPR038508">
    <property type="entry name" value="ArfGAP_dom_sf"/>
</dbReference>
<evidence type="ECO:0000256" key="1">
    <source>
        <dbReference type="ARBA" id="ARBA00022723"/>
    </source>
</evidence>
<keyword evidence="3 5" id="KW-0863">Zinc-finger</keyword>
<evidence type="ECO:0000256" key="6">
    <source>
        <dbReference type="SAM" id="MobiDB-lite"/>
    </source>
</evidence>
<evidence type="ECO:0000256" key="2">
    <source>
        <dbReference type="ARBA" id="ARBA00022737"/>
    </source>
</evidence>
<organism evidence="8">
    <name type="scientific">Absidia glauca</name>
    <name type="common">Pin mould</name>
    <dbReference type="NCBI Taxonomy" id="4829"/>
    <lineage>
        <taxon>Eukaryota</taxon>
        <taxon>Fungi</taxon>
        <taxon>Fungi incertae sedis</taxon>
        <taxon>Mucoromycota</taxon>
        <taxon>Mucoromycotina</taxon>
        <taxon>Mucoromycetes</taxon>
        <taxon>Mucorales</taxon>
        <taxon>Cunninghamellaceae</taxon>
        <taxon>Absidia</taxon>
    </lineage>
</organism>
<dbReference type="GO" id="GO:0005737">
    <property type="term" value="C:cytoplasm"/>
    <property type="evidence" value="ECO:0007669"/>
    <property type="project" value="TreeGrafter"/>
</dbReference>
<keyword evidence="1" id="KW-0479">Metal-binding</keyword>
<keyword evidence="4" id="KW-0862">Zinc</keyword>
<feature type="compositionally biased region" description="Polar residues" evidence="6">
    <location>
        <begin position="292"/>
        <end position="301"/>
    </location>
</feature>
<dbReference type="PANTHER" id="PTHR46134:SF3">
    <property type="entry name" value="ARFGAP WITH FG REPEATS 1"/>
    <property type="match status" value="1"/>
</dbReference>
<dbReference type="GO" id="GO:0016020">
    <property type="term" value="C:membrane"/>
    <property type="evidence" value="ECO:0007669"/>
    <property type="project" value="TreeGrafter"/>
</dbReference>
<name>A0A163J584_ABSGL</name>
<evidence type="ECO:0000256" key="3">
    <source>
        <dbReference type="ARBA" id="ARBA00022771"/>
    </source>
</evidence>
<feature type="compositionally biased region" description="Low complexity" evidence="6">
    <location>
        <begin position="302"/>
        <end position="315"/>
    </location>
</feature>
<feature type="compositionally biased region" description="Low complexity" evidence="6">
    <location>
        <begin position="269"/>
        <end position="281"/>
    </location>
</feature>
<dbReference type="PROSITE" id="PS50115">
    <property type="entry name" value="ARFGAP"/>
    <property type="match status" value="1"/>
</dbReference>
<dbReference type="InterPro" id="IPR052248">
    <property type="entry name" value="Arf-GAP_FG-repeat_protein"/>
</dbReference>
<dbReference type="CDD" id="cd08838">
    <property type="entry name" value="ArfGap_AGFG"/>
    <property type="match status" value="1"/>
</dbReference>
<dbReference type="InterPro" id="IPR001164">
    <property type="entry name" value="ArfGAP_dom"/>
</dbReference>
<dbReference type="SUPFAM" id="SSF57863">
    <property type="entry name" value="ArfGap/RecO-like zinc finger"/>
    <property type="match status" value="1"/>
</dbReference>
<dbReference type="GO" id="GO:0008270">
    <property type="term" value="F:zinc ion binding"/>
    <property type="evidence" value="ECO:0007669"/>
    <property type="project" value="UniProtKB-KW"/>
</dbReference>
<evidence type="ECO:0000259" key="7">
    <source>
        <dbReference type="PROSITE" id="PS50115"/>
    </source>
</evidence>
<feature type="compositionally biased region" description="Polar residues" evidence="6">
    <location>
        <begin position="220"/>
        <end position="234"/>
    </location>
</feature>
<keyword evidence="9" id="KW-1185">Reference proteome</keyword>
<feature type="region of interest" description="Disordered" evidence="6">
    <location>
        <begin position="212"/>
        <end position="234"/>
    </location>
</feature>
<sequence>MNPLVTKKQEEQDLQKIRDLLRLPDNKTCFDCCAKSPFFVDMTTQTFVCARCSGLVREVGHRVKSISTSKFSGPETTCLELGGNAMARRIWLHGYTSALDEWIESDYDVRLFMRQKYYELRWFDRALWNEHGEKVKKVIMELFTEDGVRRSPHRLTVKTASSPTSPTFILPPPPSSPHTIQRPSSLSNEDDDCPLGLTAAANQWVVPPRQQPSLIDDDTQWMTTPTSSTNNTFDIWGDQSQEVISPSKPLAHTLSSPRQIPSPTRHYQPLSSPRSPASPIRPLAPPPMSSPTQLTSPTQHYPSLSSPKSPASPIKPLAPPIQPSQIPSPTQHQTPPADPFAALRGLSF</sequence>
<evidence type="ECO:0000256" key="5">
    <source>
        <dbReference type="PROSITE-ProRule" id="PRU00288"/>
    </source>
</evidence>
<feature type="domain" description="Arf-GAP" evidence="7">
    <location>
        <begin position="11"/>
        <end position="91"/>
    </location>
</feature>
<dbReference type="Proteomes" id="UP000078561">
    <property type="component" value="Unassembled WGS sequence"/>
</dbReference>
<feature type="compositionally biased region" description="Low complexity" evidence="6">
    <location>
        <begin position="323"/>
        <end position="335"/>
    </location>
</feature>
<evidence type="ECO:0000313" key="8">
    <source>
        <dbReference type="EMBL" id="SAL97245.1"/>
    </source>
</evidence>
<feature type="compositionally biased region" description="Polar residues" evidence="6">
    <location>
        <begin position="253"/>
        <end position="262"/>
    </location>
</feature>
<dbReference type="InterPro" id="IPR037278">
    <property type="entry name" value="ARFGAP/RecO"/>
</dbReference>
<proteinExistence type="predicted"/>
<dbReference type="EMBL" id="LT551602">
    <property type="protein sequence ID" value="SAL97245.1"/>
    <property type="molecule type" value="Genomic_DNA"/>
</dbReference>
<reference evidence="8" key="1">
    <citation type="submission" date="2016-04" db="EMBL/GenBank/DDBJ databases">
        <authorList>
            <person name="Evans L.H."/>
            <person name="Alamgir A."/>
            <person name="Owens N."/>
            <person name="Weber N.D."/>
            <person name="Virtaneva K."/>
            <person name="Barbian K."/>
            <person name="Babar A."/>
            <person name="Rosenke K."/>
        </authorList>
    </citation>
    <scope>NUCLEOTIDE SEQUENCE [LARGE SCALE GENOMIC DNA]</scope>
    <source>
        <strain evidence="8">CBS 101.48</strain>
    </source>
</reference>
<gene>
    <name evidence="8" type="primary">ABSGL_02716.1 scaffold 3684</name>
</gene>
<feature type="region of interest" description="Disordered" evidence="6">
    <location>
        <begin position="249"/>
        <end position="348"/>
    </location>
</feature>
<evidence type="ECO:0000313" key="9">
    <source>
        <dbReference type="Proteomes" id="UP000078561"/>
    </source>
</evidence>
<dbReference type="GO" id="GO:0005096">
    <property type="term" value="F:GTPase activator activity"/>
    <property type="evidence" value="ECO:0007669"/>
    <property type="project" value="InterPro"/>
</dbReference>
<dbReference type="SMART" id="SM00105">
    <property type="entry name" value="ArfGap"/>
    <property type="match status" value="1"/>
</dbReference>
<dbReference type="PRINTS" id="PR00405">
    <property type="entry name" value="REVINTRACTNG"/>
</dbReference>
<dbReference type="Pfam" id="PF01412">
    <property type="entry name" value="ArfGap"/>
    <property type="match status" value="1"/>
</dbReference>